<evidence type="ECO:0000313" key="2">
    <source>
        <dbReference type="EMBL" id="MDT0461867.1"/>
    </source>
</evidence>
<evidence type="ECO:0000313" key="3">
    <source>
        <dbReference type="Proteomes" id="UP001183809"/>
    </source>
</evidence>
<dbReference type="EMBL" id="JAVREY010000002">
    <property type="protein sequence ID" value="MDT0461867.1"/>
    <property type="molecule type" value="Genomic_DNA"/>
</dbReference>
<evidence type="ECO:0008006" key="4">
    <source>
        <dbReference type="Google" id="ProtNLM"/>
    </source>
</evidence>
<feature type="chain" id="PRO_5047297631" description="Secreted protein" evidence="1">
    <location>
        <begin position="25"/>
        <end position="109"/>
    </location>
</feature>
<protein>
    <recommendedName>
        <fullName evidence="4">Secreted protein</fullName>
    </recommendedName>
</protein>
<keyword evidence="3" id="KW-1185">Reference proteome</keyword>
<dbReference type="RefSeq" id="WP_311691305.1">
    <property type="nucleotide sequence ID" value="NZ_JAVREY010000002.1"/>
</dbReference>
<comment type="caution">
    <text evidence="2">The sequence shown here is derived from an EMBL/GenBank/DDBJ whole genome shotgun (WGS) entry which is preliminary data.</text>
</comment>
<organism evidence="2 3">
    <name type="scientific">Streptomyces gibsoniae</name>
    <dbReference type="NCBI Taxonomy" id="3075529"/>
    <lineage>
        <taxon>Bacteria</taxon>
        <taxon>Bacillati</taxon>
        <taxon>Actinomycetota</taxon>
        <taxon>Actinomycetes</taxon>
        <taxon>Kitasatosporales</taxon>
        <taxon>Streptomycetaceae</taxon>
        <taxon>Streptomyces</taxon>
    </lineage>
</organism>
<gene>
    <name evidence="2" type="ORF">RM764_02415</name>
</gene>
<keyword evidence="1" id="KW-0732">Signal</keyword>
<evidence type="ECO:0000256" key="1">
    <source>
        <dbReference type="SAM" id="SignalP"/>
    </source>
</evidence>
<sequence length="109" mass="11656">MRRIALTAAMTAGLVLGAVGPALAHNGPADHRDAPDTNQVVVFSNELVPLTVYPDPHGCRRLPVVSHVLDNETSRTVYLHADSLCLTPGIPIRPGYGMHTQQLFGSFSS</sequence>
<feature type="signal peptide" evidence="1">
    <location>
        <begin position="1"/>
        <end position="24"/>
    </location>
</feature>
<name>A0ABU2TLQ2_9ACTN</name>
<reference evidence="3" key="1">
    <citation type="submission" date="2023-07" db="EMBL/GenBank/DDBJ databases">
        <title>30 novel species of actinomycetes from the DSMZ collection.</title>
        <authorList>
            <person name="Nouioui I."/>
        </authorList>
    </citation>
    <scope>NUCLEOTIDE SEQUENCE [LARGE SCALE GENOMIC DNA]</scope>
    <source>
        <strain evidence="3">DSM 41699</strain>
    </source>
</reference>
<accession>A0ABU2TLQ2</accession>
<dbReference type="Proteomes" id="UP001183809">
    <property type="component" value="Unassembled WGS sequence"/>
</dbReference>
<proteinExistence type="predicted"/>